<evidence type="ECO:0000313" key="4">
    <source>
        <dbReference type="Proteomes" id="UP000233180"/>
    </source>
</evidence>
<organism evidence="3 4">
    <name type="scientific">Rhinopithecus bieti</name>
    <name type="common">Black snub-nosed monkey</name>
    <name type="synonym">Pygathrix bieti</name>
    <dbReference type="NCBI Taxonomy" id="61621"/>
    <lineage>
        <taxon>Eukaryota</taxon>
        <taxon>Metazoa</taxon>
        <taxon>Chordata</taxon>
        <taxon>Craniata</taxon>
        <taxon>Vertebrata</taxon>
        <taxon>Euteleostomi</taxon>
        <taxon>Mammalia</taxon>
        <taxon>Eutheria</taxon>
        <taxon>Euarchontoglires</taxon>
        <taxon>Primates</taxon>
        <taxon>Haplorrhini</taxon>
        <taxon>Catarrhini</taxon>
        <taxon>Cercopithecidae</taxon>
        <taxon>Colobinae</taxon>
        <taxon>Rhinopithecus</taxon>
    </lineage>
</organism>
<evidence type="ECO:0000313" key="3">
    <source>
        <dbReference type="Ensembl" id="ENSRBIP00000010054.1"/>
    </source>
</evidence>
<reference evidence="3 4" key="1">
    <citation type="submission" date="2016-06" db="EMBL/GenBank/DDBJ databases">
        <title>Genome of Rhinopithecus bieti.</title>
        <authorList>
            <person name="Wu"/>
            <person name="C.-I. and Zhang"/>
            <person name="Y."/>
        </authorList>
    </citation>
    <scope>NUCLEOTIDE SEQUENCE</scope>
</reference>
<proteinExistence type="predicted"/>
<name>A0A2K6KFN4_RHIBE</name>
<dbReference type="GeneTree" id="ENSGT00940000164458"/>
<feature type="compositionally biased region" description="Basic residues" evidence="2">
    <location>
        <begin position="155"/>
        <end position="170"/>
    </location>
</feature>
<accession>A0A2K6KFN4</accession>
<evidence type="ECO:0000256" key="2">
    <source>
        <dbReference type="SAM" id="MobiDB-lite"/>
    </source>
</evidence>
<keyword evidence="4" id="KW-1185">Reference proteome</keyword>
<feature type="coiled-coil region" evidence="1">
    <location>
        <begin position="5"/>
        <end position="32"/>
    </location>
</feature>
<reference evidence="3" key="3">
    <citation type="submission" date="2025-09" db="UniProtKB">
        <authorList>
            <consortium name="Ensembl"/>
        </authorList>
    </citation>
    <scope>IDENTIFICATION</scope>
</reference>
<protein>
    <submittedName>
        <fullName evidence="3">Uncharacterized protein</fullName>
    </submittedName>
</protein>
<dbReference type="Ensembl" id="ENSRBIT00000033679.1">
    <property type="protein sequence ID" value="ENSRBIP00000010054.1"/>
    <property type="gene ID" value="ENSRBIG00000028891.1"/>
</dbReference>
<dbReference type="AlphaFoldDB" id="A0A2K6KFN4"/>
<feature type="region of interest" description="Disordered" evidence="2">
    <location>
        <begin position="40"/>
        <end position="171"/>
    </location>
</feature>
<feature type="region of interest" description="Disordered" evidence="2">
    <location>
        <begin position="186"/>
        <end position="216"/>
    </location>
</feature>
<reference evidence="3" key="2">
    <citation type="submission" date="2025-08" db="UniProtKB">
        <authorList>
            <consortium name="Ensembl"/>
        </authorList>
    </citation>
    <scope>IDENTIFICATION</scope>
</reference>
<dbReference type="OMA" id="PHENRME"/>
<evidence type="ECO:0000256" key="1">
    <source>
        <dbReference type="SAM" id="Coils"/>
    </source>
</evidence>
<sequence>MKEEMVQAEEVAAEIARKLEKQEKKCLKKEKKWLVALALISSENSSSTPEECEGTSENPKEEKVPQENGMEDPSISFSKPKKKKSFSKEELMSSDLEETTGSTSLPKRKKSSPKEETVNDPEEAGHRSGSKKKRKFSKEEPVSSGPEEAAGKSSSPRRRKSSIKHPRKIRMQTDILWEVGHTIAHGDISQPVPCSPIKTNSHTHTHTKQNKNSNAF</sequence>
<keyword evidence="1" id="KW-0175">Coiled coil</keyword>
<dbReference type="STRING" id="61621.ENSRBIP00000010054"/>
<dbReference type="Proteomes" id="UP000233180">
    <property type="component" value="Unassembled WGS sequence"/>
</dbReference>